<evidence type="ECO:0000313" key="2">
    <source>
        <dbReference type="EMBL" id="TFC97466.1"/>
    </source>
</evidence>
<evidence type="ECO:0000313" key="3">
    <source>
        <dbReference type="Proteomes" id="UP000298355"/>
    </source>
</evidence>
<sequence length="149" mass="15699">MTVGSELGLSLSPLSLVHRQLTNHHSTIASLGLADNATAGNAIGDHSVDEGVDCVRLLVVELHDRAGPPEDILRQFLRENFVAAGQGGLGALVGLRLGRTSRDNGSQNHYKDSGETGLGRRSHEIDRIAAPFQHGQGPSIKVGRPAATL</sequence>
<comment type="caution">
    <text evidence="2">The sequence shown here is derived from an EMBL/GenBank/DDBJ whole genome shotgun (WGS) entry which is preliminary data.</text>
</comment>
<dbReference type="RefSeq" id="WP_134363905.1">
    <property type="nucleotide sequence ID" value="NZ_SOGJ01000023.1"/>
</dbReference>
<reference evidence="2 3" key="1">
    <citation type="submission" date="2019-03" db="EMBL/GenBank/DDBJ databases">
        <title>Genomics of glacier-inhabiting Cryobacterium strains.</title>
        <authorList>
            <person name="Liu Q."/>
            <person name="Xin Y.-H."/>
        </authorList>
    </citation>
    <scope>NUCLEOTIDE SEQUENCE [LARGE SCALE GENOMIC DNA]</scope>
    <source>
        <strain evidence="2 3">TMT4-23</strain>
    </source>
</reference>
<protein>
    <submittedName>
        <fullName evidence="2">Uncharacterized protein</fullName>
    </submittedName>
</protein>
<name>A0ABY2J1I0_9MICO</name>
<evidence type="ECO:0000256" key="1">
    <source>
        <dbReference type="SAM" id="MobiDB-lite"/>
    </source>
</evidence>
<proteinExistence type="predicted"/>
<dbReference type="EMBL" id="SOGJ01000023">
    <property type="protein sequence ID" value="TFC97466.1"/>
    <property type="molecule type" value="Genomic_DNA"/>
</dbReference>
<accession>A0ABY2J1I0</accession>
<gene>
    <name evidence="2" type="ORF">E3O65_11820</name>
</gene>
<organism evidence="2 3">
    <name type="scientific">Cryobacterium breve</name>
    <dbReference type="NCBI Taxonomy" id="1259258"/>
    <lineage>
        <taxon>Bacteria</taxon>
        <taxon>Bacillati</taxon>
        <taxon>Actinomycetota</taxon>
        <taxon>Actinomycetes</taxon>
        <taxon>Micrococcales</taxon>
        <taxon>Microbacteriaceae</taxon>
        <taxon>Cryobacterium</taxon>
    </lineage>
</organism>
<keyword evidence="3" id="KW-1185">Reference proteome</keyword>
<feature type="region of interest" description="Disordered" evidence="1">
    <location>
        <begin position="100"/>
        <end position="120"/>
    </location>
</feature>
<feature type="region of interest" description="Disordered" evidence="1">
    <location>
        <begin position="130"/>
        <end position="149"/>
    </location>
</feature>
<dbReference type="Proteomes" id="UP000298355">
    <property type="component" value="Unassembled WGS sequence"/>
</dbReference>